<name>Q6IKE7_DROME</name>
<dbReference type="AlphaFoldDB" id="Q6IKE7"/>
<dbReference type="EMBL" id="BK002419">
    <property type="protein sequence ID" value="DAA03925.1"/>
    <property type="molecule type" value="Genomic_DNA"/>
</dbReference>
<gene>
    <name evidence="1" type="ORF">HDC12634</name>
</gene>
<reference evidence="1" key="1">
    <citation type="journal article" date="2003" name="Genome Biol.">
        <title>An integrated gene annotation and transcriptional profiling approach towards the full gene content of the Drosophila genome.</title>
        <authorList>
            <person name="Hild M."/>
            <person name="Beckmann B."/>
            <person name="Haas S.A."/>
            <person name="Koch B."/>
            <person name="Solovyev V."/>
            <person name="Busold C."/>
            <person name="Fellenberg K."/>
            <person name="Boutros M."/>
            <person name="Vingron M."/>
            <person name="Sauer F."/>
            <person name="Hoheisel J.D."/>
            <person name="Paro R."/>
        </authorList>
    </citation>
    <scope>NUCLEOTIDE SEQUENCE</scope>
</reference>
<organism evidence="1">
    <name type="scientific">Drosophila melanogaster</name>
    <name type="common">Fruit fly</name>
    <dbReference type="NCBI Taxonomy" id="7227"/>
    <lineage>
        <taxon>Eukaryota</taxon>
        <taxon>Metazoa</taxon>
        <taxon>Ecdysozoa</taxon>
        <taxon>Arthropoda</taxon>
        <taxon>Hexapoda</taxon>
        <taxon>Insecta</taxon>
        <taxon>Pterygota</taxon>
        <taxon>Neoptera</taxon>
        <taxon>Endopterygota</taxon>
        <taxon>Diptera</taxon>
        <taxon>Brachycera</taxon>
        <taxon>Muscomorpha</taxon>
        <taxon>Ephydroidea</taxon>
        <taxon>Drosophilidae</taxon>
        <taxon>Drosophila</taxon>
        <taxon>Sophophora</taxon>
    </lineage>
</organism>
<accession>Q6IKE7</accession>
<evidence type="ECO:0000313" key="1">
    <source>
        <dbReference type="EMBL" id="DAA03925.1"/>
    </source>
</evidence>
<proteinExistence type="predicted"/>
<protein>
    <submittedName>
        <fullName evidence="1">HDC12634</fullName>
    </submittedName>
</protein>
<sequence length="191" mass="21142">MGADDSPLIIEERLYVGGIIGGRKTRGRANEASCIKTKSPNGLKHLQKTPATMLVYISETSTRTYYANCWPRGLIASKSAQFTESISLALHATSSPDHRTVLLAFDLPRALCSVRRMKLWTRRPTNVGDGDDYGDAITALSPTTRCHHHHHHHDYHLQAATGHQRADDGVVDWIPNASSIKDGTKMRFNSP</sequence>